<accession>A0A8J2Z6M7</accession>
<gene>
    <name evidence="10" type="ORF">GCM10010995_24020</name>
</gene>
<name>A0A8J2Z6M7_9GAMM</name>
<evidence type="ECO:0000313" key="10">
    <source>
        <dbReference type="EMBL" id="GGG05712.1"/>
    </source>
</evidence>
<dbReference type="Gene3D" id="3.30.9.10">
    <property type="entry name" value="D-Amino Acid Oxidase, subunit A, domain 2"/>
    <property type="match status" value="1"/>
</dbReference>
<evidence type="ECO:0000256" key="6">
    <source>
        <dbReference type="ARBA" id="ARBA00039101"/>
    </source>
</evidence>
<evidence type="ECO:0000256" key="4">
    <source>
        <dbReference type="ARBA" id="ARBA00022827"/>
    </source>
</evidence>
<comment type="catalytic activity">
    <reaction evidence="8">
        <text>a D-alpha-amino acid + O2 + H2O = a 2-oxocarboxylate + H2O2 + NH4(+)</text>
        <dbReference type="Rhea" id="RHEA:21816"/>
        <dbReference type="ChEBI" id="CHEBI:15377"/>
        <dbReference type="ChEBI" id="CHEBI:15379"/>
        <dbReference type="ChEBI" id="CHEBI:16240"/>
        <dbReference type="ChEBI" id="CHEBI:28938"/>
        <dbReference type="ChEBI" id="CHEBI:35179"/>
        <dbReference type="ChEBI" id="CHEBI:59871"/>
        <dbReference type="EC" id="1.4.3.3"/>
    </reaction>
    <physiologicalReaction direction="left-to-right" evidence="8">
        <dbReference type="Rhea" id="RHEA:21817"/>
    </physiologicalReaction>
</comment>
<dbReference type="SUPFAM" id="SSF51971">
    <property type="entry name" value="Nucleotide-binding domain"/>
    <property type="match status" value="1"/>
</dbReference>
<dbReference type="GO" id="GO:0003884">
    <property type="term" value="F:D-amino-acid oxidase activity"/>
    <property type="evidence" value="ECO:0007669"/>
    <property type="project" value="UniProtKB-EC"/>
</dbReference>
<evidence type="ECO:0000256" key="2">
    <source>
        <dbReference type="ARBA" id="ARBA00006730"/>
    </source>
</evidence>
<evidence type="ECO:0000256" key="1">
    <source>
        <dbReference type="ARBA" id="ARBA00001974"/>
    </source>
</evidence>
<organism evidence="10 11">
    <name type="scientific">Cysteiniphilum litorale</name>
    <dbReference type="NCBI Taxonomy" id="2056700"/>
    <lineage>
        <taxon>Bacteria</taxon>
        <taxon>Pseudomonadati</taxon>
        <taxon>Pseudomonadota</taxon>
        <taxon>Gammaproteobacteria</taxon>
        <taxon>Thiotrichales</taxon>
        <taxon>Fastidiosibacteraceae</taxon>
        <taxon>Cysteiniphilum</taxon>
    </lineage>
</organism>
<dbReference type="InterPro" id="IPR036188">
    <property type="entry name" value="FAD/NAD-bd_sf"/>
</dbReference>
<dbReference type="Gene3D" id="3.50.50.60">
    <property type="entry name" value="FAD/NAD(P)-binding domain"/>
    <property type="match status" value="2"/>
</dbReference>
<keyword evidence="11" id="KW-1185">Reference proteome</keyword>
<dbReference type="OrthoDB" id="9790035at2"/>
<dbReference type="InterPro" id="IPR006076">
    <property type="entry name" value="FAD-dep_OxRdtase"/>
</dbReference>
<dbReference type="GO" id="GO:0046416">
    <property type="term" value="P:D-amino acid metabolic process"/>
    <property type="evidence" value="ECO:0007669"/>
    <property type="project" value="InterPro"/>
</dbReference>
<keyword evidence="4" id="KW-0274">FAD</keyword>
<dbReference type="SUPFAM" id="SSF54373">
    <property type="entry name" value="FAD-linked reductases, C-terminal domain"/>
    <property type="match status" value="1"/>
</dbReference>
<dbReference type="EMBL" id="BMJS01000037">
    <property type="protein sequence ID" value="GGG05712.1"/>
    <property type="molecule type" value="Genomic_DNA"/>
</dbReference>
<dbReference type="InterPro" id="IPR023209">
    <property type="entry name" value="DAO"/>
</dbReference>
<dbReference type="EC" id="1.4.3.3" evidence="6"/>
<comment type="caution">
    <text evidence="10">The sequence shown here is derived from an EMBL/GenBank/DDBJ whole genome shotgun (WGS) entry which is preliminary data.</text>
</comment>
<proteinExistence type="inferred from homology"/>
<evidence type="ECO:0000256" key="3">
    <source>
        <dbReference type="ARBA" id="ARBA00022630"/>
    </source>
</evidence>
<sequence>MSNSMRVAIVGGGLVGRILAVTLLESFADIRLDLYDKSTDFSGKSSCGYAAAGMVAPVSEALDEGQMIYDLSCSAAEAWQRIDRWLLGGVFTQTGTNIIAHPLDLSDLETKIVRVQRLSLHEHAYAQTSLIDQYNQGKLAHRMLHIENEGCVHVPQFFSQSTLYLMNHPRVSLHLAQDISKARLQDLQRDYDYVCDTRGIGAKDSFNDLYGIRGEALVVYAPEVNITGVTRLCHPRMPLYIVPRGSGFYYIGATIVQSEDMSQMSVISQLTLLSALLTVDEGFAEARIIKNFTQVRPCFKEGLPRLMQQNNLITLNGFYRHGYLLAPIYALKVIDKMRSDIKDIKIVEQA</sequence>
<keyword evidence="3" id="KW-0285">Flavoprotein</keyword>
<comment type="cofactor">
    <cofactor evidence="1">
        <name>FAD</name>
        <dbReference type="ChEBI" id="CHEBI:57692"/>
    </cofactor>
</comment>
<dbReference type="AlphaFoldDB" id="A0A8J2Z6M7"/>
<comment type="similarity">
    <text evidence="2">Belongs to the DAMOX/DASOX family.</text>
</comment>
<dbReference type="GO" id="GO:0071949">
    <property type="term" value="F:FAD binding"/>
    <property type="evidence" value="ECO:0007669"/>
    <property type="project" value="InterPro"/>
</dbReference>
<evidence type="ECO:0000313" key="11">
    <source>
        <dbReference type="Proteomes" id="UP000636949"/>
    </source>
</evidence>
<evidence type="ECO:0000256" key="7">
    <source>
        <dbReference type="ARBA" id="ARBA00039751"/>
    </source>
</evidence>
<evidence type="ECO:0000256" key="8">
    <source>
        <dbReference type="ARBA" id="ARBA00049547"/>
    </source>
</evidence>
<dbReference type="Proteomes" id="UP000636949">
    <property type="component" value="Unassembled WGS sequence"/>
</dbReference>
<dbReference type="Pfam" id="PF01266">
    <property type="entry name" value="DAO"/>
    <property type="match status" value="1"/>
</dbReference>
<feature type="domain" description="FAD dependent oxidoreductase" evidence="9">
    <location>
        <begin position="6"/>
        <end position="330"/>
    </location>
</feature>
<evidence type="ECO:0000259" key="9">
    <source>
        <dbReference type="Pfam" id="PF01266"/>
    </source>
</evidence>
<dbReference type="PANTHER" id="PTHR11530">
    <property type="entry name" value="D-AMINO ACID OXIDASE"/>
    <property type="match status" value="1"/>
</dbReference>
<reference evidence="10" key="2">
    <citation type="submission" date="2020-09" db="EMBL/GenBank/DDBJ databases">
        <authorList>
            <person name="Sun Q."/>
            <person name="Zhou Y."/>
        </authorList>
    </citation>
    <scope>NUCLEOTIDE SEQUENCE</scope>
    <source>
        <strain evidence="10">CGMCC 1.15758</strain>
    </source>
</reference>
<dbReference type="PANTHER" id="PTHR11530:SF11">
    <property type="entry name" value="D-ASPARTATE OXIDASE"/>
    <property type="match status" value="1"/>
</dbReference>
<dbReference type="RefSeq" id="WP_117003711.1">
    <property type="nucleotide sequence ID" value="NZ_BMJS01000037.1"/>
</dbReference>
<keyword evidence="5" id="KW-0560">Oxidoreductase</keyword>
<reference evidence="10" key="1">
    <citation type="journal article" date="2014" name="Int. J. Syst. Evol. Microbiol.">
        <title>Complete genome sequence of Corynebacterium casei LMG S-19264T (=DSM 44701T), isolated from a smear-ripened cheese.</title>
        <authorList>
            <consortium name="US DOE Joint Genome Institute (JGI-PGF)"/>
            <person name="Walter F."/>
            <person name="Albersmeier A."/>
            <person name="Kalinowski J."/>
            <person name="Ruckert C."/>
        </authorList>
    </citation>
    <scope>NUCLEOTIDE SEQUENCE</scope>
    <source>
        <strain evidence="10">CGMCC 1.15758</strain>
    </source>
</reference>
<protein>
    <recommendedName>
        <fullName evidence="7">D-amino-acid oxidase</fullName>
        <ecNumber evidence="6">1.4.3.3</ecNumber>
    </recommendedName>
</protein>
<evidence type="ECO:0000256" key="5">
    <source>
        <dbReference type="ARBA" id="ARBA00023002"/>
    </source>
</evidence>